<keyword evidence="1" id="KW-0472">Membrane</keyword>
<dbReference type="NCBIfam" id="NF033773">
    <property type="entry name" value="tellur_TrgA"/>
    <property type="match status" value="1"/>
</dbReference>
<reference evidence="2" key="1">
    <citation type="journal article" date="2015" name="Nature">
        <title>Complex archaea that bridge the gap between prokaryotes and eukaryotes.</title>
        <authorList>
            <person name="Spang A."/>
            <person name="Saw J.H."/>
            <person name="Jorgensen S.L."/>
            <person name="Zaremba-Niedzwiedzka K."/>
            <person name="Martijn J."/>
            <person name="Lind A.E."/>
            <person name="van Eijk R."/>
            <person name="Schleper C."/>
            <person name="Guy L."/>
            <person name="Ettema T.J."/>
        </authorList>
    </citation>
    <scope>NUCLEOTIDE SEQUENCE</scope>
</reference>
<comment type="caution">
    <text evidence="2">The sequence shown here is derived from an EMBL/GenBank/DDBJ whole genome shotgun (WGS) entry which is preliminary data.</text>
</comment>
<keyword evidence="1" id="KW-0812">Transmembrane</keyword>
<accession>A0A0F9V618</accession>
<feature type="transmembrane region" description="Helical" evidence="1">
    <location>
        <begin position="35"/>
        <end position="53"/>
    </location>
</feature>
<evidence type="ECO:0000313" key="2">
    <source>
        <dbReference type="EMBL" id="KKN99424.1"/>
    </source>
</evidence>
<evidence type="ECO:0000256" key="1">
    <source>
        <dbReference type="SAM" id="Phobius"/>
    </source>
</evidence>
<sequence>MPTAARLTAAVCLALMGYALSRMIMPLMPTSTQFGYFIPTNIALGLIVGWRVVGSRVGGGISEGITIGVTGAVVLVFWGLFVQSGREMIEKAMMHRFDGVGDALVGMIGIGAEYFLIIATVPIIAVVLLGGAVSGIVTNVIDRRFP</sequence>
<organism evidence="2">
    <name type="scientific">marine sediment metagenome</name>
    <dbReference type="NCBI Taxonomy" id="412755"/>
    <lineage>
        <taxon>unclassified sequences</taxon>
        <taxon>metagenomes</taxon>
        <taxon>ecological metagenomes</taxon>
    </lineage>
</organism>
<feature type="transmembrane region" description="Helical" evidence="1">
    <location>
        <begin position="65"/>
        <end position="84"/>
    </location>
</feature>
<gene>
    <name evidence="2" type="ORF">LCGC14_0138700</name>
</gene>
<name>A0A0F9V618_9ZZZZ</name>
<evidence type="ECO:0008006" key="3">
    <source>
        <dbReference type="Google" id="ProtNLM"/>
    </source>
</evidence>
<dbReference type="EMBL" id="LAZR01000047">
    <property type="protein sequence ID" value="KKN99424.1"/>
    <property type="molecule type" value="Genomic_DNA"/>
</dbReference>
<protein>
    <recommendedName>
        <fullName evidence="3">Tellurium resistance protein</fullName>
    </recommendedName>
</protein>
<dbReference type="AlphaFoldDB" id="A0A0F9V618"/>
<proteinExistence type="predicted"/>
<feature type="transmembrane region" description="Helical" evidence="1">
    <location>
        <begin position="114"/>
        <end position="141"/>
    </location>
</feature>
<dbReference type="InterPro" id="IPR047784">
    <property type="entry name" value="TrgA"/>
</dbReference>
<keyword evidence="1" id="KW-1133">Transmembrane helix</keyword>